<evidence type="ECO:0000256" key="1">
    <source>
        <dbReference type="SAM" id="Phobius"/>
    </source>
</evidence>
<proteinExistence type="predicted"/>
<evidence type="ECO:0008006" key="4">
    <source>
        <dbReference type="Google" id="ProtNLM"/>
    </source>
</evidence>
<name>A0A1F8EZF5_9BACT</name>
<protein>
    <recommendedName>
        <fullName evidence="4">VanZ-like domain-containing protein</fullName>
    </recommendedName>
</protein>
<dbReference type="EMBL" id="MGJJ01000008">
    <property type="protein sequence ID" value="OGN05720.1"/>
    <property type="molecule type" value="Genomic_DNA"/>
</dbReference>
<keyword evidence="1" id="KW-0812">Transmembrane</keyword>
<keyword evidence="1" id="KW-1133">Transmembrane helix</keyword>
<accession>A0A1F8EZF5</accession>
<feature type="transmembrane region" description="Helical" evidence="1">
    <location>
        <begin position="34"/>
        <end position="51"/>
    </location>
</feature>
<evidence type="ECO:0000313" key="2">
    <source>
        <dbReference type="EMBL" id="OGN05720.1"/>
    </source>
</evidence>
<gene>
    <name evidence="2" type="ORF">A2746_00175</name>
</gene>
<dbReference type="Proteomes" id="UP000177419">
    <property type="component" value="Unassembled WGS sequence"/>
</dbReference>
<feature type="transmembrane region" description="Helical" evidence="1">
    <location>
        <begin position="63"/>
        <end position="89"/>
    </location>
</feature>
<organism evidence="2 3">
    <name type="scientific">Candidatus Yanofskybacteria bacterium RIFCSPHIGHO2_01_FULL_44_22</name>
    <dbReference type="NCBI Taxonomy" id="1802669"/>
    <lineage>
        <taxon>Bacteria</taxon>
        <taxon>Candidatus Yanofskyibacteriota</taxon>
    </lineage>
</organism>
<dbReference type="Pfam" id="PF09997">
    <property type="entry name" value="DUF2238"/>
    <property type="match status" value="1"/>
</dbReference>
<evidence type="ECO:0000313" key="3">
    <source>
        <dbReference type="Proteomes" id="UP000177419"/>
    </source>
</evidence>
<keyword evidence="1" id="KW-0472">Membrane</keyword>
<comment type="caution">
    <text evidence="2">The sequence shown here is derived from an EMBL/GenBank/DDBJ whole genome shotgun (WGS) entry which is preliminary data.</text>
</comment>
<dbReference type="InterPro" id="IPR014509">
    <property type="entry name" value="YjdF-like"/>
</dbReference>
<dbReference type="AlphaFoldDB" id="A0A1F8EZF5"/>
<reference evidence="2 3" key="1">
    <citation type="journal article" date="2016" name="Nat. Commun.">
        <title>Thousands of microbial genomes shed light on interconnected biogeochemical processes in an aquifer system.</title>
        <authorList>
            <person name="Anantharaman K."/>
            <person name="Brown C.T."/>
            <person name="Hug L.A."/>
            <person name="Sharon I."/>
            <person name="Castelle C.J."/>
            <person name="Probst A.J."/>
            <person name="Thomas B.C."/>
            <person name="Singh A."/>
            <person name="Wilkins M.J."/>
            <person name="Karaoz U."/>
            <person name="Brodie E.L."/>
            <person name="Williams K.H."/>
            <person name="Hubbard S.S."/>
            <person name="Banfield J.F."/>
        </authorList>
    </citation>
    <scope>NUCLEOTIDE SEQUENCE [LARGE SCALE GENOMIC DNA]</scope>
</reference>
<sequence>MKKAVVFLTIIFFANLAGLYFRFDSQTVWFDRSAHFAGGLFTAMFMAAFLKEYFPGKSKFKNAVVLAGAVMLIGVLWELAEFIASQVLIEPIYNWLQIRTYFIGDLADTINDLFMDLSGAALFSFVFLKNRSSNDVEHR</sequence>
<feature type="transmembrane region" description="Helical" evidence="1">
    <location>
        <begin position="109"/>
        <end position="128"/>
    </location>
</feature>